<reference evidence="3" key="1">
    <citation type="submission" date="2020-01" db="EMBL/GenBank/DDBJ databases">
        <authorList>
            <consortium name="DOE Joint Genome Institute"/>
            <person name="Haridas S."/>
            <person name="Albert R."/>
            <person name="Binder M."/>
            <person name="Bloem J."/>
            <person name="Labutti K."/>
            <person name="Salamov A."/>
            <person name="Andreopoulos B."/>
            <person name="Baker S.E."/>
            <person name="Barry K."/>
            <person name="Bills G."/>
            <person name="Bluhm B.H."/>
            <person name="Cannon C."/>
            <person name="Castanera R."/>
            <person name="Culley D.E."/>
            <person name="Daum C."/>
            <person name="Ezra D."/>
            <person name="Gonzalez J.B."/>
            <person name="Henrissat B."/>
            <person name="Kuo A."/>
            <person name="Liang C."/>
            <person name="Lipzen A."/>
            <person name="Lutzoni F."/>
            <person name="Magnuson J."/>
            <person name="Mondo S."/>
            <person name="Nolan M."/>
            <person name="Ohm R."/>
            <person name="Pangilinan J."/>
            <person name="Park H.-J."/>
            <person name="Ramirez L."/>
            <person name="Alfaro M."/>
            <person name="Sun H."/>
            <person name="Tritt A."/>
            <person name="Yoshinaga Y."/>
            <person name="Zwiers L.-H."/>
            <person name="Turgeon B.G."/>
            <person name="Goodwin S.B."/>
            <person name="Spatafora J.W."/>
            <person name="Crous P.W."/>
            <person name="Grigoriev I.V."/>
        </authorList>
    </citation>
    <scope>NUCLEOTIDE SEQUENCE</scope>
    <source>
        <strain evidence="3">CBS 342.82</strain>
    </source>
</reference>
<evidence type="ECO:0000313" key="2">
    <source>
        <dbReference type="Proteomes" id="UP000504637"/>
    </source>
</evidence>
<feature type="region of interest" description="Disordered" evidence="1">
    <location>
        <begin position="779"/>
        <end position="852"/>
    </location>
</feature>
<evidence type="ECO:0000313" key="3">
    <source>
        <dbReference type="RefSeq" id="XP_033462952.1"/>
    </source>
</evidence>
<feature type="compositionally biased region" description="Polar residues" evidence="1">
    <location>
        <begin position="296"/>
        <end position="311"/>
    </location>
</feature>
<feature type="region of interest" description="Disordered" evidence="1">
    <location>
        <begin position="619"/>
        <end position="701"/>
    </location>
</feature>
<feature type="region of interest" description="Disordered" evidence="1">
    <location>
        <begin position="375"/>
        <end position="414"/>
    </location>
</feature>
<proteinExistence type="predicted"/>
<protein>
    <submittedName>
        <fullName evidence="3">Uncharacterized protein</fullName>
    </submittedName>
</protein>
<feature type="region of interest" description="Disordered" evidence="1">
    <location>
        <begin position="278"/>
        <end position="311"/>
    </location>
</feature>
<dbReference type="GeneID" id="54360642"/>
<gene>
    <name evidence="3" type="ORF">K489DRAFT_367191</name>
</gene>
<reference evidence="3" key="2">
    <citation type="submission" date="2020-04" db="EMBL/GenBank/DDBJ databases">
        <authorList>
            <consortium name="NCBI Genome Project"/>
        </authorList>
    </citation>
    <scope>NUCLEOTIDE SEQUENCE</scope>
    <source>
        <strain evidence="3">CBS 342.82</strain>
    </source>
</reference>
<evidence type="ECO:0000256" key="1">
    <source>
        <dbReference type="SAM" id="MobiDB-lite"/>
    </source>
</evidence>
<dbReference type="AlphaFoldDB" id="A0A6J3MD20"/>
<feature type="compositionally biased region" description="Basic residues" evidence="1">
    <location>
        <begin position="387"/>
        <end position="413"/>
    </location>
</feature>
<dbReference type="RefSeq" id="XP_033462952.1">
    <property type="nucleotide sequence ID" value="XM_033602842.1"/>
</dbReference>
<feature type="compositionally biased region" description="Polar residues" evidence="1">
    <location>
        <begin position="816"/>
        <end position="829"/>
    </location>
</feature>
<feature type="region of interest" description="Disordered" evidence="1">
    <location>
        <begin position="744"/>
        <end position="765"/>
    </location>
</feature>
<organism evidence="3">
    <name type="scientific">Dissoconium aciculare CBS 342.82</name>
    <dbReference type="NCBI Taxonomy" id="1314786"/>
    <lineage>
        <taxon>Eukaryota</taxon>
        <taxon>Fungi</taxon>
        <taxon>Dikarya</taxon>
        <taxon>Ascomycota</taxon>
        <taxon>Pezizomycotina</taxon>
        <taxon>Dothideomycetes</taxon>
        <taxon>Dothideomycetidae</taxon>
        <taxon>Mycosphaerellales</taxon>
        <taxon>Dissoconiaceae</taxon>
        <taxon>Dissoconium</taxon>
    </lineage>
</organism>
<keyword evidence="2" id="KW-1185">Reference proteome</keyword>
<dbReference type="Proteomes" id="UP000504637">
    <property type="component" value="Unplaced"/>
</dbReference>
<reference evidence="3" key="3">
    <citation type="submission" date="2025-08" db="UniProtKB">
        <authorList>
            <consortium name="RefSeq"/>
        </authorList>
    </citation>
    <scope>IDENTIFICATION</scope>
    <source>
        <strain evidence="3">CBS 342.82</strain>
    </source>
</reference>
<feature type="compositionally biased region" description="Pro residues" evidence="1">
    <location>
        <begin position="748"/>
        <end position="761"/>
    </location>
</feature>
<name>A0A6J3MD20_9PEZI</name>
<accession>A0A6J3MD20</accession>
<sequence>MAILPTENMDDIPRTRRRSLATIMKHLHVGTAGNAADVSPCVFYDPRARRPTRSVQAHPKQKVQLRRFIKKSLSVADLSVGNGTEFFSPRASRRPRAVSLRDLLSQEQLGGGHETCVAFATQTSCVCASDETLQASLSASLPPQALLQDSRVFPKARVPRKAHSVDGFAQAVGAAAPCIWTQRKFTKIVSSPLISPETCKDNVAQPLACSRLYDTRADQAVRKSYDQQGLNSRRRITKCDDFTHSTQQCAQQHSSNTNRNIDIPAPIATVNASGNYVVSDSRPSRQIDDCAADSATGPNMESSSPSKNWDTSNVYAESHLQFSTEFNPESFERRREKSPSLPVLRITTTSSSWQRNKDREYHIDAYSMATTSPTLLSPSALDDNMRRSRAGPTHRRTVRKRVAPKRKISHRGKSSMVPEFLPAIKEWSPTNAMSKRGFKNTKTRPPSMPLPPLPLFHDSPAATPTATTTVMTLPQPDRWRPTIYIPGPISIQKRTKNTRSDSATAFDDVKILDSTTEIESHSFDDEICRFFDGFCFEPVKYLPDSFLPTRIRPVQRFKLPVVPRLPTKRVESVVEPAGDIADLSLFSVSPFKTEPKSLSAIKSAPDGDIVKSAMPLSLNSHFPLKQSPPPTTSEQKKRRPKETATSKPMIRVDSGYDENNVEEKIARGPQTPHNLSISPPRANHLRQRSRGPATPPLPVPKASVASLRSLSASMGPQPPVPALSGFSGLSKLTAQIRVSREDQDLPLLSPPPLRSPPPPPSATLSTFSQAENCILDQLSTLNASPPPRPRTAIDQEKSTRPTAPAFHFPLRPHIPNATSTLAPASPTSHLRSKSVDTHLHRHPSTRTLGGGSSANASVDFDWWGSDSSSGLKSRPTWKAPAPVLPPPPPIEVQIQMKIQAQAQAQMQKGHRRQGSAVGRIRRLVAMA</sequence>